<organism evidence="2 3">
    <name type="scientific">Zea mays</name>
    <name type="common">Maize</name>
    <dbReference type="NCBI Taxonomy" id="4577"/>
    <lineage>
        <taxon>Eukaryota</taxon>
        <taxon>Viridiplantae</taxon>
        <taxon>Streptophyta</taxon>
        <taxon>Embryophyta</taxon>
        <taxon>Tracheophyta</taxon>
        <taxon>Spermatophyta</taxon>
        <taxon>Magnoliopsida</taxon>
        <taxon>Liliopsida</taxon>
        <taxon>Poales</taxon>
        <taxon>Poaceae</taxon>
        <taxon>PACMAD clade</taxon>
        <taxon>Panicoideae</taxon>
        <taxon>Andropogonodae</taxon>
        <taxon>Andropogoneae</taxon>
        <taxon>Tripsacinae</taxon>
        <taxon>Zea</taxon>
    </lineage>
</organism>
<reference evidence="2" key="2">
    <citation type="submission" date="2019-07" db="EMBL/GenBank/DDBJ databases">
        <authorList>
            <person name="Seetharam A."/>
            <person name="Woodhouse M."/>
            <person name="Cannon E."/>
        </authorList>
    </citation>
    <scope>NUCLEOTIDE SEQUENCE [LARGE SCALE GENOMIC DNA]</scope>
    <source>
        <strain evidence="2">cv. B73</strain>
    </source>
</reference>
<feature type="transmembrane region" description="Helical" evidence="1">
    <location>
        <begin position="89"/>
        <end position="106"/>
    </location>
</feature>
<reference evidence="3" key="1">
    <citation type="submission" date="2015-12" db="EMBL/GenBank/DDBJ databases">
        <title>Update maize B73 reference genome by single molecule sequencing technologies.</title>
        <authorList>
            <consortium name="Maize Genome Sequencing Project"/>
            <person name="Ware D."/>
        </authorList>
    </citation>
    <scope>NUCLEOTIDE SEQUENCE [LARGE SCALE GENOMIC DNA]</scope>
    <source>
        <strain evidence="3">cv. B73</strain>
    </source>
</reference>
<dbReference type="InParanoid" id="A0A804QC92"/>
<evidence type="ECO:0000313" key="3">
    <source>
        <dbReference type="Proteomes" id="UP000007305"/>
    </source>
</evidence>
<dbReference type="Proteomes" id="UP000007305">
    <property type="component" value="Chromosome 7"/>
</dbReference>
<keyword evidence="1" id="KW-0472">Membrane</keyword>
<accession>A0A804QC92</accession>
<dbReference type="EnsemblPlants" id="Zm00001eb315890_T001">
    <property type="protein sequence ID" value="Zm00001eb315890_P001"/>
    <property type="gene ID" value="Zm00001eb315890"/>
</dbReference>
<sequence length="111" mass="12125">MHACTEAAARIPIQLTLRASAAEADDSAADRESRSARKTPAHLILFAARARTDTPSLSTAALQVERKELLRIQDQDQSRKRGLGGGFRFFLWCCCGGGLLLLGRVVPSHFF</sequence>
<protein>
    <submittedName>
        <fullName evidence="2">Uncharacterized protein</fullName>
    </submittedName>
</protein>
<keyword evidence="1" id="KW-1133">Transmembrane helix</keyword>
<evidence type="ECO:0000256" key="1">
    <source>
        <dbReference type="SAM" id="Phobius"/>
    </source>
</evidence>
<dbReference type="AlphaFoldDB" id="A0A804QC92"/>
<reference evidence="2" key="3">
    <citation type="submission" date="2021-05" db="UniProtKB">
        <authorList>
            <consortium name="EnsemblPlants"/>
        </authorList>
    </citation>
    <scope>IDENTIFICATION</scope>
    <source>
        <strain evidence="2">cv. B73</strain>
    </source>
</reference>
<proteinExistence type="predicted"/>
<dbReference type="Gramene" id="Zm00001eb315890_T001">
    <property type="protein sequence ID" value="Zm00001eb315890_P001"/>
    <property type="gene ID" value="Zm00001eb315890"/>
</dbReference>
<keyword evidence="3" id="KW-1185">Reference proteome</keyword>
<keyword evidence="1" id="KW-0812">Transmembrane</keyword>
<evidence type="ECO:0000313" key="2">
    <source>
        <dbReference type="EnsemblPlants" id="Zm00001eb315890_P001"/>
    </source>
</evidence>
<name>A0A804QC92_MAIZE</name>